<evidence type="ECO:0000256" key="3">
    <source>
        <dbReference type="ARBA" id="ARBA00022985"/>
    </source>
</evidence>
<evidence type="ECO:0000313" key="4">
    <source>
        <dbReference type="EMBL" id="QEP41279.1"/>
    </source>
</evidence>
<dbReference type="InterPro" id="IPR003329">
    <property type="entry name" value="Cytidylyl_trans"/>
</dbReference>
<dbReference type="GO" id="GO:0008690">
    <property type="term" value="F:3-deoxy-manno-octulosonate cytidylyltransferase activity"/>
    <property type="evidence" value="ECO:0007669"/>
    <property type="project" value="InterPro"/>
</dbReference>
<keyword evidence="2 4" id="KW-0548">Nucleotidyltransferase</keyword>
<dbReference type="KEGG" id="apoc:APORC_1713"/>
<dbReference type="EMBL" id="CP036246">
    <property type="protein sequence ID" value="QEP41279.1"/>
    <property type="molecule type" value="Genomic_DNA"/>
</dbReference>
<organism evidence="4 5">
    <name type="scientific">Arcobacter porcinus</name>
    <dbReference type="NCBI Taxonomy" id="1935204"/>
    <lineage>
        <taxon>Bacteria</taxon>
        <taxon>Pseudomonadati</taxon>
        <taxon>Campylobacterota</taxon>
        <taxon>Epsilonproteobacteria</taxon>
        <taxon>Campylobacterales</taxon>
        <taxon>Arcobacteraceae</taxon>
        <taxon>Arcobacter</taxon>
    </lineage>
</organism>
<evidence type="ECO:0000256" key="1">
    <source>
        <dbReference type="ARBA" id="ARBA00022679"/>
    </source>
</evidence>
<gene>
    <name evidence="4" type="ORF">APORC_1713</name>
</gene>
<dbReference type="RefSeq" id="WP_066386863.1">
    <property type="nucleotide sequence ID" value="NZ_CP036246.2"/>
</dbReference>
<dbReference type="CDD" id="cd02517">
    <property type="entry name" value="CMP-KDO-Synthetase"/>
    <property type="match status" value="1"/>
</dbReference>
<proteinExistence type="predicted"/>
<dbReference type="PANTHER" id="PTHR42866:SF2">
    <property type="entry name" value="3-DEOXY-MANNO-OCTULOSONATE CYTIDYLYLTRANSFERASE, MITOCHONDRIAL"/>
    <property type="match status" value="1"/>
</dbReference>
<evidence type="ECO:0000313" key="5">
    <source>
        <dbReference type="Proteomes" id="UP000322644"/>
    </source>
</evidence>
<dbReference type="AlphaFoldDB" id="A0A5C2HEG4"/>
<name>A0A5C2HEG4_9BACT</name>
<dbReference type="InterPro" id="IPR004528">
    <property type="entry name" value="KdsB"/>
</dbReference>
<dbReference type="GO" id="GO:0009103">
    <property type="term" value="P:lipopolysaccharide biosynthetic process"/>
    <property type="evidence" value="ECO:0007669"/>
    <property type="project" value="UniProtKB-KW"/>
</dbReference>
<keyword evidence="3" id="KW-0448">Lipopolysaccharide biosynthesis</keyword>
<dbReference type="Gene3D" id="3.90.550.10">
    <property type="entry name" value="Spore Coat Polysaccharide Biosynthesis Protein SpsA, Chain A"/>
    <property type="match status" value="1"/>
</dbReference>
<dbReference type="SUPFAM" id="SSF53448">
    <property type="entry name" value="Nucleotide-diphospho-sugar transferases"/>
    <property type="match status" value="1"/>
</dbReference>
<dbReference type="NCBIfam" id="NF003952">
    <property type="entry name" value="PRK05450.1-5"/>
    <property type="match status" value="1"/>
</dbReference>
<reference evidence="4 5" key="2">
    <citation type="submission" date="2019-09" db="EMBL/GenBank/DDBJ databases">
        <title>Taxonomic note: a critical rebuttal of the proposed division of the genus Arcobacter into six genera, emended descriptions of Arcobacter anaerophilus and the genus Arcobacter, and an assessment of genus-level boundaries for Epsilonproteobacteria using in silico genomic comparator tools.</title>
        <authorList>
            <person name="On S.L.W."/>
            <person name="Miller W.G."/>
            <person name="Biggs P."/>
            <person name="Cornelius A."/>
            <person name="Vandamme P."/>
        </authorList>
    </citation>
    <scope>NUCLEOTIDE SEQUENCE [LARGE SCALE GENOMIC DNA]</scope>
    <source>
        <strain evidence="4 5">CCUG 56899</strain>
    </source>
</reference>
<sequence length="245" mass="27972">MKIIGVIPARYGSSRLEGKPLVDICGKPMIWRVYKQAKKAKGLDEIYVATDDKRIEDFCKNNGMNVVMTSNEHPSHVHRINEFSNIIEADAYVVICGDEPLVEPHVIEAVIPTKIDGEYLIRGAMRELIDPAETIDSANIKIITNKNGQCLSLSRTPIPYPYKSVQFKYKKTIGIECFNKKALDFYCNSVSGEWEKVEDIMMIRFLENNIPVFFKMVQSNSLSVDTLKDLEKVRKIMYEKIEKGN</sequence>
<dbReference type="Proteomes" id="UP000322644">
    <property type="component" value="Chromosome"/>
</dbReference>
<accession>A0A5C2HEG4</accession>
<dbReference type="PANTHER" id="PTHR42866">
    <property type="entry name" value="3-DEOXY-MANNO-OCTULOSONATE CYTIDYLYLTRANSFERASE"/>
    <property type="match status" value="1"/>
</dbReference>
<dbReference type="Pfam" id="PF02348">
    <property type="entry name" value="CTP_transf_3"/>
    <property type="match status" value="1"/>
</dbReference>
<dbReference type="InterPro" id="IPR029044">
    <property type="entry name" value="Nucleotide-diphossugar_trans"/>
</dbReference>
<keyword evidence="1 4" id="KW-0808">Transferase</keyword>
<protein>
    <submittedName>
        <fullName evidence="4">Putative 3-deoxy-manno-octulosonate cytidylyltransferase</fullName>
    </submittedName>
</protein>
<evidence type="ECO:0000256" key="2">
    <source>
        <dbReference type="ARBA" id="ARBA00022695"/>
    </source>
</evidence>
<dbReference type="GO" id="GO:0005829">
    <property type="term" value="C:cytosol"/>
    <property type="evidence" value="ECO:0007669"/>
    <property type="project" value="TreeGrafter"/>
</dbReference>
<reference evidence="4 5" key="1">
    <citation type="submission" date="2019-09" db="EMBL/GenBank/DDBJ databases">
        <title>Complete genome sequencing of four Arcobacter species reveals a diverse suite of mobile elements.</title>
        <authorList>
            <person name="Miller W.G."/>
            <person name="Yee E."/>
            <person name="Bono J.L."/>
        </authorList>
    </citation>
    <scope>NUCLEOTIDE SEQUENCE [LARGE SCALE GENOMIC DNA]</scope>
    <source>
        <strain evidence="4 5">CCUG 56899</strain>
    </source>
</reference>